<name>A0A0P0UR72_9GAMM</name>
<gene>
    <name evidence="1" type="ORF">BSEPE_0528</name>
</gene>
<organism evidence="1 2">
    <name type="scientific">endosymbiont of Bathymodiolus septemdierum str. Myojin knoll</name>
    <dbReference type="NCBI Taxonomy" id="1303921"/>
    <lineage>
        <taxon>Bacteria</taxon>
        <taxon>Pseudomonadati</taxon>
        <taxon>Pseudomonadota</taxon>
        <taxon>Gammaproteobacteria</taxon>
        <taxon>sulfur-oxidizing symbionts</taxon>
    </lineage>
</organism>
<reference evidence="1 2" key="1">
    <citation type="journal article" date="2000" name="Mar. Ecol. Prog. Ser.">
        <title>Phylogenetic characterization of endosymbionts in three hydrothermal vent mussels: influence on host distributions.</title>
        <authorList>
            <person name="Fujiwara Y."/>
            <person name="Takai K."/>
            <person name="Uematsu K."/>
            <person name="Tsuchida S."/>
            <person name="Hunt J.C."/>
            <person name="Hashimoto J."/>
        </authorList>
    </citation>
    <scope>NUCLEOTIDE SEQUENCE [LARGE SCALE GENOMIC DNA]</scope>
    <source>
        <strain evidence="1 2">Myojin Knoll</strain>
    </source>
</reference>
<dbReference type="OrthoDB" id="9787264at2"/>
<keyword evidence="2" id="KW-1185">Reference proteome</keyword>
<protein>
    <submittedName>
        <fullName evidence="1">Uncharacterized protein</fullName>
    </submittedName>
</protein>
<evidence type="ECO:0000313" key="1">
    <source>
        <dbReference type="EMBL" id="BAS67537.1"/>
    </source>
</evidence>
<reference evidence="1 2" key="2">
    <citation type="journal article" date="2016" name="ISME J.">
        <title>Heterogeneous composition of key metabolic gene clusters in a vent mussel symbiont population.</title>
        <authorList>
            <person name="Ikuta T."/>
            <person name="Takaki Y."/>
            <person name="Nagai Y."/>
            <person name="Shimamura S."/>
            <person name="Tsuda M."/>
            <person name="Kawagucci S."/>
            <person name="Aoki Y."/>
            <person name="Inoue K."/>
            <person name="Teruya M."/>
            <person name="Satou K."/>
            <person name="Teruya K."/>
            <person name="Shimoji M."/>
            <person name="Tamotsu H."/>
            <person name="Hirano T."/>
            <person name="Maruyama T."/>
            <person name="Yoshida T."/>
        </authorList>
    </citation>
    <scope>NUCLEOTIDE SEQUENCE [LARGE SCALE GENOMIC DNA]</scope>
    <source>
        <strain evidence="1 2">Myojin Knoll</strain>
    </source>
</reference>
<dbReference type="RefSeq" id="WP_066043768.1">
    <property type="nucleotide sequence ID" value="NZ_AP013042.1"/>
</dbReference>
<proteinExistence type="predicted"/>
<dbReference type="KEGG" id="ebh:BSEPE_0528"/>
<sequence>MITKLVKFLKNNYPDSNINDYLDSKYIQLTAPQLKQIADALNSGELTTKPASACGAERFVFSFGETVILVQKDTTDSSAVYQAEFSWETDFLAIHSTRSKGKGFYFIAFEFDNDYQVTLKDTDKRLDDQVRSTEKEQEMVDKIMPILKGFMSAISE</sequence>
<dbReference type="AlphaFoldDB" id="A0A0P0UR72"/>
<dbReference type="EMBL" id="AP013042">
    <property type="protein sequence ID" value="BAS67537.1"/>
    <property type="molecule type" value="Genomic_DNA"/>
</dbReference>
<evidence type="ECO:0000313" key="2">
    <source>
        <dbReference type="Proteomes" id="UP000067399"/>
    </source>
</evidence>
<accession>A0A0P0UR72</accession>
<dbReference type="Proteomes" id="UP000067399">
    <property type="component" value="Chromosome"/>
</dbReference>